<dbReference type="InterPro" id="IPR045759">
    <property type="entry name" value="Ap4A_phos1/2_N"/>
</dbReference>
<dbReference type="SUPFAM" id="SSF54197">
    <property type="entry name" value="HIT-like"/>
    <property type="match status" value="1"/>
</dbReference>
<dbReference type="Proteomes" id="UP000241462">
    <property type="component" value="Unassembled WGS sequence"/>
</dbReference>
<gene>
    <name evidence="4" type="ORF">BD289DRAFT_462308</name>
</gene>
<evidence type="ECO:0000313" key="5">
    <source>
        <dbReference type="Proteomes" id="UP000241462"/>
    </source>
</evidence>
<dbReference type="GO" id="GO:0009117">
    <property type="term" value="P:nucleotide metabolic process"/>
    <property type="evidence" value="ECO:0007669"/>
    <property type="project" value="InterPro"/>
</dbReference>
<dbReference type="PANTHER" id="PTHR38420">
    <property type="entry name" value="AP-4-A PHOSPHORYLASE II"/>
    <property type="match status" value="1"/>
</dbReference>
<reference evidence="4 5" key="1">
    <citation type="journal article" date="2018" name="Mycol. Prog.">
        <title>Coniella lustricola, a new species from submerged detritus.</title>
        <authorList>
            <person name="Raudabaugh D.B."/>
            <person name="Iturriaga T."/>
            <person name="Carver A."/>
            <person name="Mondo S."/>
            <person name="Pangilinan J."/>
            <person name="Lipzen A."/>
            <person name="He G."/>
            <person name="Amirebrahimi M."/>
            <person name="Grigoriev I.V."/>
            <person name="Miller A.N."/>
        </authorList>
    </citation>
    <scope>NUCLEOTIDE SEQUENCE [LARGE SCALE GENOMIC DNA]</scope>
    <source>
        <strain evidence="4 5">B22-T-1</strain>
    </source>
</reference>
<dbReference type="GO" id="GO:0003877">
    <property type="term" value="F:ATP:ADP adenylyltransferase activity"/>
    <property type="evidence" value="ECO:0007669"/>
    <property type="project" value="InterPro"/>
</dbReference>
<evidence type="ECO:0000256" key="1">
    <source>
        <dbReference type="SAM" id="MobiDB-lite"/>
    </source>
</evidence>
<evidence type="ECO:0000313" key="4">
    <source>
        <dbReference type="EMBL" id="PSR80904.1"/>
    </source>
</evidence>
<dbReference type="InParanoid" id="A0A2T3A182"/>
<sequence length="357" mass="38781">MTRAGIKPPIHLPELVRATFNRAKSSGDVNFYPTQVVCLRAGAAGLMTIQLRFSPSLANKPKQPPASSSAGKDDKTPSQKPFNPFENPPQPLVITHLGADYTLVLNKFAIVPEHFLLITRAFKPQTNLLEAEDLAAAYSCIRAYHEEREELFAFFNCGEHSGASQPHRHLQLLPVARMKDGLDQDGALGGATVAAVAPTWDVLADRLVHRNDSSNNQNPVSLPFVTFGEPLRENMSPHDLRAVYLRLYRKACAAVGGGLAPTETELAKLESNNNKNGIPARISYNMAMTKDSMVLCPRKAEGAAITDKDGNEVGKLSLNGTVLAGTALVKSEAEWNALREDPEQLWRILGRIGVASG</sequence>
<dbReference type="InterPro" id="IPR009163">
    <property type="entry name" value="Ap4A_phos1/2"/>
</dbReference>
<organism evidence="4 5">
    <name type="scientific">Coniella lustricola</name>
    <dbReference type="NCBI Taxonomy" id="2025994"/>
    <lineage>
        <taxon>Eukaryota</taxon>
        <taxon>Fungi</taxon>
        <taxon>Dikarya</taxon>
        <taxon>Ascomycota</taxon>
        <taxon>Pezizomycotina</taxon>
        <taxon>Sordariomycetes</taxon>
        <taxon>Sordariomycetidae</taxon>
        <taxon>Diaporthales</taxon>
        <taxon>Schizoparmaceae</taxon>
        <taxon>Coniella</taxon>
    </lineage>
</organism>
<dbReference type="Pfam" id="PF09830">
    <property type="entry name" value="ATP_transf"/>
    <property type="match status" value="1"/>
</dbReference>
<dbReference type="InterPro" id="IPR036265">
    <property type="entry name" value="HIT-like_sf"/>
</dbReference>
<dbReference type="STRING" id="2025994.A0A2T3A182"/>
<evidence type="ECO:0000259" key="2">
    <source>
        <dbReference type="Pfam" id="PF09830"/>
    </source>
</evidence>
<dbReference type="InterPro" id="IPR019200">
    <property type="entry name" value="ATP_adenylylTrfase_C"/>
</dbReference>
<dbReference type="GO" id="GO:0005524">
    <property type="term" value="F:ATP binding"/>
    <property type="evidence" value="ECO:0007669"/>
    <property type="project" value="InterPro"/>
</dbReference>
<dbReference type="AlphaFoldDB" id="A0A2T3A182"/>
<dbReference type="PANTHER" id="PTHR38420:SF3">
    <property type="entry name" value="5',5'''-P-1,P-4-TETRAPHOSPHATE PHOSPHORYLASE 2"/>
    <property type="match status" value="1"/>
</dbReference>
<proteinExistence type="predicted"/>
<dbReference type="EMBL" id="KZ678516">
    <property type="protein sequence ID" value="PSR80904.1"/>
    <property type="molecule type" value="Genomic_DNA"/>
</dbReference>
<accession>A0A2T3A182</accession>
<dbReference type="Gene3D" id="3.30.428.70">
    <property type="match status" value="1"/>
</dbReference>
<dbReference type="FunCoup" id="A0A2T3A182">
    <property type="interactions" value="192"/>
</dbReference>
<keyword evidence="5" id="KW-1185">Reference proteome</keyword>
<evidence type="ECO:0000259" key="3">
    <source>
        <dbReference type="Pfam" id="PF19327"/>
    </source>
</evidence>
<name>A0A2T3A182_9PEZI</name>
<feature type="domain" description="ATP adenylyltransferase C-terminal" evidence="2">
    <location>
        <begin position="221"/>
        <end position="354"/>
    </location>
</feature>
<dbReference type="OrthoDB" id="10267950at2759"/>
<feature type="domain" description="Ap4A phosphorylase 1/2 N-terminal" evidence="3">
    <location>
        <begin position="9"/>
        <end position="179"/>
    </location>
</feature>
<dbReference type="Pfam" id="PF19327">
    <property type="entry name" value="Ap4A_phos_N"/>
    <property type="match status" value="1"/>
</dbReference>
<dbReference type="InterPro" id="IPR043171">
    <property type="entry name" value="Ap4A_phos1/2-like"/>
</dbReference>
<protein>
    <submittedName>
        <fullName evidence="4">HIT-like domain-containing protein</fullName>
    </submittedName>
</protein>
<feature type="region of interest" description="Disordered" evidence="1">
    <location>
        <begin position="56"/>
        <end position="87"/>
    </location>
</feature>